<feature type="non-terminal residue" evidence="4">
    <location>
        <position position="185"/>
    </location>
</feature>
<dbReference type="InterPro" id="IPR008030">
    <property type="entry name" value="NmrA-like"/>
</dbReference>
<name>A0ABR0LLE8_9PEZI</name>
<dbReference type="PANTHER" id="PTHR47706:SF10">
    <property type="entry name" value="NMRA-LIKE DOMAIN-CONTAINING PROTEIN"/>
    <property type="match status" value="1"/>
</dbReference>
<dbReference type="PANTHER" id="PTHR47706">
    <property type="entry name" value="NMRA-LIKE FAMILY PROTEIN"/>
    <property type="match status" value="1"/>
</dbReference>
<dbReference type="InterPro" id="IPR051609">
    <property type="entry name" value="NmrA/Isoflavone_reductase-like"/>
</dbReference>
<keyword evidence="2" id="KW-0560">Oxidoreductase</keyword>
<evidence type="ECO:0000256" key="1">
    <source>
        <dbReference type="ARBA" id="ARBA00022857"/>
    </source>
</evidence>
<dbReference type="SUPFAM" id="SSF51735">
    <property type="entry name" value="NAD(P)-binding Rossmann-fold domains"/>
    <property type="match status" value="1"/>
</dbReference>
<keyword evidence="1" id="KW-0521">NADP</keyword>
<protein>
    <recommendedName>
        <fullName evidence="3">NmrA-like domain-containing protein</fullName>
    </recommendedName>
</protein>
<evidence type="ECO:0000313" key="5">
    <source>
        <dbReference type="Proteomes" id="UP001357485"/>
    </source>
</evidence>
<evidence type="ECO:0000256" key="2">
    <source>
        <dbReference type="ARBA" id="ARBA00023002"/>
    </source>
</evidence>
<sequence length="185" mass="20263">PVLVKHYKVKLSDFAALTAAFKGQDLVISTGSGGDFELQARIIDAAIAAGVARFIPAEFGHDSRNERVQERLPPSKQRALVIEYLQSKAIEGDIEWTALAVGVLLDERLRSGDLGFELAWQSATVHGTGDEHFAATSFERVGVAVASILLRWEDVKDRYLYCSGCSVTANEIVRALEKVTGKEWT</sequence>
<comment type="caution">
    <text evidence="4">The sequence shown here is derived from an EMBL/GenBank/DDBJ whole genome shotgun (WGS) entry which is preliminary data.</text>
</comment>
<dbReference type="Gene3D" id="3.40.50.720">
    <property type="entry name" value="NAD(P)-binding Rossmann-like Domain"/>
    <property type="match status" value="1"/>
</dbReference>
<proteinExistence type="predicted"/>
<dbReference type="Gene3D" id="3.90.25.10">
    <property type="entry name" value="UDP-galactose 4-epimerase, domain 1"/>
    <property type="match status" value="1"/>
</dbReference>
<dbReference type="Pfam" id="PF05368">
    <property type="entry name" value="NmrA"/>
    <property type="match status" value="1"/>
</dbReference>
<feature type="domain" description="NmrA-like" evidence="3">
    <location>
        <begin position="8"/>
        <end position="183"/>
    </location>
</feature>
<dbReference type="Proteomes" id="UP001357485">
    <property type="component" value="Unassembled WGS sequence"/>
</dbReference>
<dbReference type="EMBL" id="JAVRRA010018574">
    <property type="protein sequence ID" value="KAK5188077.1"/>
    <property type="molecule type" value="Genomic_DNA"/>
</dbReference>
<evidence type="ECO:0000259" key="3">
    <source>
        <dbReference type="Pfam" id="PF05368"/>
    </source>
</evidence>
<reference evidence="4 5" key="1">
    <citation type="submission" date="2023-08" db="EMBL/GenBank/DDBJ databases">
        <title>Black Yeasts Isolated from many extreme environments.</title>
        <authorList>
            <person name="Coleine C."/>
            <person name="Stajich J.E."/>
            <person name="Selbmann L."/>
        </authorList>
    </citation>
    <scope>NUCLEOTIDE SEQUENCE [LARGE SCALE GENOMIC DNA]</scope>
    <source>
        <strain evidence="4 5">CCFEE 536</strain>
    </source>
</reference>
<feature type="non-terminal residue" evidence="4">
    <location>
        <position position="1"/>
    </location>
</feature>
<dbReference type="InterPro" id="IPR036291">
    <property type="entry name" value="NAD(P)-bd_dom_sf"/>
</dbReference>
<organism evidence="4 5">
    <name type="scientific">Cryomyces antarcticus</name>
    <dbReference type="NCBI Taxonomy" id="329879"/>
    <lineage>
        <taxon>Eukaryota</taxon>
        <taxon>Fungi</taxon>
        <taxon>Dikarya</taxon>
        <taxon>Ascomycota</taxon>
        <taxon>Pezizomycotina</taxon>
        <taxon>Dothideomycetes</taxon>
        <taxon>Dothideomycetes incertae sedis</taxon>
        <taxon>Cryomyces</taxon>
    </lineage>
</organism>
<evidence type="ECO:0000313" key="4">
    <source>
        <dbReference type="EMBL" id="KAK5188077.1"/>
    </source>
</evidence>
<gene>
    <name evidence="4" type="ORF">LTR16_008793</name>
</gene>
<keyword evidence="5" id="KW-1185">Reference proteome</keyword>
<accession>A0ABR0LLE8</accession>